<dbReference type="CDD" id="cd04301">
    <property type="entry name" value="NAT_SF"/>
    <property type="match status" value="1"/>
</dbReference>
<evidence type="ECO:0000256" key="1">
    <source>
        <dbReference type="ARBA" id="ARBA00022679"/>
    </source>
</evidence>
<dbReference type="InterPro" id="IPR016181">
    <property type="entry name" value="Acyl_CoA_acyltransferase"/>
</dbReference>
<sequence length="162" mass="17564">MSLQTPISLKGSLPALTIRPAEGSDLPRLMDMIRDLKPLTEDKLNLDEISVIDILHAPTPWVRLLVAEQDGTLVGYAALVGGLQLSAQDRAMEMHHIYVEPAQRGQGVGRALSDAAMTMARTLGCETLTVAIGRTSAMAKAAYRALGFERPTLRAPRYVMPV</sequence>
<evidence type="ECO:0000313" key="5">
    <source>
        <dbReference type="Proteomes" id="UP000217935"/>
    </source>
</evidence>
<gene>
    <name evidence="4" type="ORF">CEW89_03115</name>
</gene>
<dbReference type="InterPro" id="IPR000182">
    <property type="entry name" value="GNAT_dom"/>
</dbReference>
<dbReference type="InterPro" id="IPR050832">
    <property type="entry name" value="Bact_Acetyltransf"/>
</dbReference>
<reference evidence="4 5" key="1">
    <citation type="submission" date="2017-06" db="EMBL/GenBank/DDBJ databases">
        <title>Celeribacter sp. TSPH2 complete genome sequence.</title>
        <authorList>
            <person name="Woo J.-H."/>
            <person name="Kim H.-S."/>
        </authorList>
    </citation>
    <scope>NUCLEOTIDE SEQUENCE [LARGE SCALE GENOMIC DNA]</scope>
    <source>
        <strain evidence="4 5">TSPH2</strain>
    </source>
</reference>
<dbReference type="OrthoDB" id="7651332at2"/>
<keyword evidence="5" id="KW-1185">Reference proteome</keyword>
<dbReference type="AlphaFoldDB" id="A0A291G9C4"/>
<organism evidence="4 5">
    <name type="scientific">Celeribacter ethanolicus</name>
    <dbReference type="NCBI Taxonomy" id="1758178"/>
    <lineage>
        <taxon>Bacteria</taxon>
        <taxon>Pseudomonadati</taxon>
        <taxon>Pseudomonadota</taxon>
        <taxon>Alphaproteobacteria</taxon>
        <taxon>Rhodobacterales</taxon>
        <taxon>Roseobacteraceae</taxon>
        <taxon>Celeribacter</taxon>
    </lineage>
</organism>
<dbReference type="SUPFAM" id="SSF55729">
    <property type="entry name" value="Acyl-CoA N-acyltransferases (Nat)"/>
    <property type="match status" value="1"/>
</dbReference>
<dbReference type="PANTHER" id="PTHR43877:SF1">
    <property type="entry name" value="ACETYLTRANSFERASE"/>
    <property type="match status" value="1"/>
</dbReference>
<dbReference type="GO" id="GO:0016747">
    <property type="term" value="F:acyltransferase activity, transferring groups other than amino-acyl groups"/>
    <property type="evidence" value="ECO:0007669"/>
    <property type="project" value="InterPro"/>
</dbReference>
<keyword evidence="1" id="KW-0808">Transferase</keyword>
<dbReference type="PROSITE" id="PS51186">
    <property type="entry name" value="GNAT"/>
    <property type="match status" value="1"/>
</dbReference>
<dbReference type="Gene3D" id="3.40.630.30">
    <property type="match status" value="1"/>
</dbReference>
<keyword evidence="2" id="KW-0012">Acyltransferase</keyword>
<dbReference type="RefSeq" id="WP_096804874.1">
    <property type="nucleotide sequence ID" value="NZ_CP022196.1"/>
</dbReference>
<dbReference type="PANTHER" id="PTHR43877">
    <property type="entry name" value="AMINOALKYLPHOSPHONATE N-ACETYLTRANSFERASE-RELATED-RELATED"/>
    <property type="match status" value="1"/>
</dbReference>
<proteinExistence type="predicted"/>
<dbReference type="Proteomes" id="UP000217935">
    <property type="component" value="Chromosome"/>
</dbReference>
<evidence type="ECO:0000256" key="2">
    <source>
        <dbReference type="ARBA" id="ARBA00023315"/>
    </source>
</evidence>
<dbReference type="KEGG" id="ceh:CEW89_03115"/>
<protein>
    <recommendedName>
        <fullName evidence="3">N-acetyltransferase domain-containing protein</fullName>
    </recommendedName>
</protein>
<dbReference type="Pfam" id="PF00583">
    <property type="entry name" value="Acetyltransf_1"/>
    <property type="match status" value="1"/>
</dbReference>
<name>A0A291G9C4_9RHOB</name>
<accession>A0A291G9C4</accession>
<feature type="domain" description="N-acetyltransferase" evidence="3">
    <location>
        <begin position="16"/>
        <end position="162"/>
    </location>
</feature>
<dbReference type="EMBL" id="CP022196">
    <property type="protein sequence ID" value="ATG46640.1"/>
    <property type="molecule type" value="Genomic_DNA"/>
</dbReference>
<evidence type="ECO:0000313" key="4">
    <source>
        <dbReference type="EMBL" id="ATG46640.1"/>
    </source>
</evidence>
<evidence type="ECO:0000259" key="3">
    <source>
        <dbReference type="PROSITE" id="PS51186"/>
    </source>
</evidence>